<dbReference type="InterPro" id="IPR020904">
    <property type="entry name" value="Sc_DH/Rdtase_CS"/>
</dbReference>
<name>A0ABU4ERL7_WILMA</name>
<keyword evidence="3" id="KW-0520">NAD</keyword>
<proteinExistence type="inferred from homology"/>
<gene>
    <name evidence="5" type="ORF">R4198_09235</name>
</gene>
<dbReference type="RefSeq" id="WP_317712835.1">
    <property type="nucleotide sequence ID" value="NZ_JAWLUM010000001.1"/>
</dbReference>
<dbReference type="Gene3D" id="3.40.50.720">
    <property type="entry name" value="NAD(P)-binding Rossmann-like Domain"/>
    <property type="match status" value="1"/>
</dbReference>
<comment type="caution">
    <text evidence="5">The sequence shown here is derived from an EMBL/GenBank/DDBJ whole genome shotgun (WGS) entry which is preliminary data.</text>
</comment>
<evidence type="ECO:0000256" key="2">
    <source>
        <dbReference type="ARBA" id="ARBA00023002"/>
    </source>
</evidence>
<feature type="domain" description="Ketoreductase" evidence="4">
    <location>
        <begin position="15"/>
        <end position="211"/>
    </location>
</feature>
<dbReference type="NCBIfam" id="NF009467">
    <property type="entry name" value="PRK12826.1-3"/>
    <property type="match status" value="1"/>
</dbReference>
<evidence type="ECO:0000313" key="6">
    <source>
        <dbReference type="Proteomes" id="UP001185792"/>
    </source>
</evidence>
<dbReference type="NCBIfam" id="TIGR03971">
    <property type="entry name" value="SDR_subfam_1"/>
    <property type="match status" value="1"/>
</dbReference>
<dbReference type="PRINTS" id="PR00081">
    <property type="entry name" value="GDHRDH"/>
</dbReference>
<accession>A0ABU4ERL7</accession>
<dbReference type="InterPro" id="IPR057326">
    <property type="entry name" value="KR_dom"/>
</dbReference>
<dbReference type="InterPro" id="IPR023985">
    <property type="entry name" value="SDR_subfam_1"/>
</dbReference>
<organism evidence="5 6">
    <name type="scientific">Williamsia marianensis</name>
    <dbReference type="NCBI Taxonomy" id="85044"/>
    <lineage>
        <taxon>Bacteria</taxon>
        <taxon>Bacillati</taxon>
        <taxon>Actinomycetota</taxon>
        <taxon>Actinomycetes</taxon>
        <taxon>Mycobacteriales</taxon>
        <taxon>Nocardiaceae</taxon>
        <taxon>Williamsia</taxon>
    </lineage>
</organism>
<dbReference type="PRINTS" id="PR00080">
    <property type="entry name" value="SDRFAMILY"/>
</dbReference>
<dbReference type="InterPro" id="IPR002347">
    <property type="entry name" value="SDR_fam"/>
</dbReference>
<evidence type="ECO:0000313" key="5">
    <source>
        <dbReference type="EMBL" id="MDV7133878.1"/>
    </source>
</evidence>
<dbReference type="EMBL" id="JAWLUM010000001">
    <property type="protein sequence ID" value="MDV7133878.1"/>
    <property type="molecule type" value="Genomic_DNA"/>
</dbReference>
<evidence type="ECO:0000256" key="1">
    <source>
        <dbReference type="ARBA" id="ARBA00006484"/>
    </source>
</evidence>
<dbReference type="SMART" id="SM00822">
    <property type="entry name" value="PKS_KR"/>
    <property type="match status" value="1"/>
</dbReference>
<dbReference type="InterPro" id="IPR036291">
    <property type="entry name" value="NAD(P)-bd_dom_sf"/>
</dbReference>
<evidence type="ECO:0000259" key="4">
    <source>
        <dbReference type="SMART" id="SM00822"/>
    </source>
</evidence>
<dbReference type="Pfam" id="PF13561">
    <property type="entry name" value="adh_short_C2"/>
    <property type="match status" value="1"/>
</dbReference>
<protein>
    <submittedName>
        <fullName evidence="5">Mycofactocin-coupled SDR family oxidoreductase</fullName>
    </submittedName>
</protein>
<dbReference type="Proteomes" id="UP001185792">
    <property type="component" value="Unassembled WGS sequence"/>
</dbReference>
<evidence type="ECO:0000256" key="3">
    <source>
        <dbReference type="ARBA" id="ARBA00023027"/>
    </source>
</evidence>
<keyword evidence="6" id="KW-1185">Reference proteome</keyword>
<dbReference type="PROSITE" id="PS00061">
    <property type="entry name" value="ADH_SHORT"/>
    <property type="match status" value="1"/>
</dbReference>
<dbReference type="SUPFAM" id="SSF51735">
    <property type="entry name" value="NAD(P)-binding Rossmann-fold domains"/>
    <property type="match status" value="1"/>
</dbReference>
<dbReference type="PANTHER" id="PTHR24321:SF8">
    <property type="entry name" value="ESTRADIOL 17-BETA-DEHYDROGENASE 8-RELATED"/>
    <property type="match status" value="1"/>
</dbReference>
<reference evidence="5 6" key="1">
    <citation type="submission" date="2023-10" db="EMBL/GenBank/DDBJ databases">
        <title>Development of a sustainable strategy for remediation of hydrocarbon-contaminated territories based on the waste exchange concept.</title>
        <authorList>
            <person name="Krivoruchko A."/>
        </authorList>
    </citation>
    <scope>NUCLEOTIDE SEQUENCE [LARGE SCALE GENOMIC DNA]</scope>
    <source>
        <strain evidence="5 6">IEGM 1236</strain>
    </source>
</reference>
<keyword evidence="2" id="KW-0560">Oxidoreductase</keyword>
<sequence>MVEVVATGRAQLDGKVAVITGAARGQGRAHALRFAAEGADLILVDHCGSFEGQGYPPATTDELSETAAAVKDLGVRVVSYAVDVRDYEALHEAVTKGVRELGNRLDVVVANAAISAWGRIWEITEEQWQTVIDTNLTGVWHTLKACIPTMIDADNGGSIIVISSVAGIKPLPAQAHYSASKHGVVGLSKTAALELAPYKIRVNTIHPWAVNTAMASDTVLTALLRENPDFLKSFGQVLGDPQVAEPHDIADAALWLASDQSRTVTGVALPVDLGATIV</sequence>
<dbReference type="CDD" id="cd05233">
    <property type="entry name" value="SDR_c"/>
    <property type="match status" value="1"/>
</dbReference>
<comment type="similarity">
    <text evidence="1">Belongs to the short-chain dehydrogenases/reductases (SDR) family.</text>
</comment>
<dbReference type="PANTHER" id="PTHR24321">
    <property type="entry name" value="DEHYDROGENASES, SHORT CHAIN"/>
    <property type="match status" value="1"/>
</dbReference>